<dbReference type="Proteomes" id="UP001372834">
    <property type="component" value="Unassembled WGS sequence"/>
</dbReference>
<gene>
    <name evidence="1" type="ORF">RUM43_000476</name>
</gene>
<dbReference type="AlphaFoldDB" id="A0AAN8SE13"/>
<organism evidence="1 2">
    <name type="scientific">Polyplax serrata</name>
    <name type="common">Common mouse louse</name>
    <dbReference type="NCBI Taxonomy" id="468196"/>
    <lineage>
        <taxon>Eukaryota</taxon>
        <taxon>Metazoa</taxon>
        <taxon>Ecdysozoa</taxon>
        <taxon>Arthropoda</taxon>
        <taxon>Hexapoda</taxon>
        <taxon>Insecta</taxon>
        <taxon>Pterygota</taxon>
        <taxon>Neoptera</taxon>
        <taxon>Paraneoptera</taxon>
        <taxon>Psocodea</taxon>
        <taxon>Troctomorpha</taxon>
        <taxon>Phthiraptera</taxon>
        <taxon>Anoplura</taxon>
        <taxon>Polyplacidae</taxon>
        <taxon>Polyplax</taxon>
    </lineage>
</organism>
<sequence length="83" mass="8716">MEVLGFESLRDGENGCEPKMPPLGVVLPLPPVTALVAITRAFEQSPTQRLENAVSSSKTATSLQSCIVGIGNLALRLTHNGEG</sequence>
<reference evidence="1 2" key="1">
    <citation type="submission" date="2023-10" db="EMBL/GenBank/DDBJ databases">
        <title>Genomes of two closely related lineages of the louse Polyplax serrata with different host specificities.</title>
        <authorList>
            <person name="Martinu J."/>
            <person name="Tarabai H."/>
            <person name="Stefka J."/>
            <person name="Hypsa V."/>
        </authorList>
    </citation>
    <scope>NUCLEOTIDE SEQUENCE [LARGE SCALE GENOMIC DNA]</scope>
    <source>
        <strain evidence="1">HR10_N</strain>
    </source>
</reference>
<evidence type="ECO:0000313" key="1">
    <source>
        <dbReference type="EMBL" id="KAK6644209.1"/>
    </source>
</evidence>
<comment type="caution">
    <text evidence="1">The sequence shown here is derived from an EMBL/GenBank/DDBJ whole genome shotgun (WGS) entry which is preliminary data.</text>
</comment>
<accession>A0AAN8SE13</accession>
<name>A0AAN8SE13_POLSC</name>
<dbReference type="EMBL" id="JAWJWE010000001">
    <property type="protein sequence ID" value="KAK6644209.1"/>
    <property type="molecule type" value="Genomic_DNA"/>
</dbReference>
<evidence type="ECO:0000313" key="2">
    <source>
        <dbReference type="Proteomes" id="UP001372834"/>
    </source>
</evidence>
<protein>
    <submittedName>
        <fullName evidence="1">Uncharacterized protein</fullName>
    </submittedName>
</protein>
<proteinExistence type="predicted"/>